<name>A0A0Q3XAS3_AMAAE</name>
<protein>
    <submittedName>
        <fullName evidence="1">Uncharacterized protein</fullName>
    </submittedName>
</protein>
<accession>A0A0Q3XAS3</accession>
<dbReference type="Proteomes" id="UP000051836">
    <property type="component" value="Unassembled WGS sequence"/>
</dbReference>
<comment type="caution">
    <text evidence="1">The sequence shown here is derived from an EMBL/GenBank/DDBJ whole genome shotgun (WGS) entry which is preliminary data.</text>
</comment>
<gene>
    <name evidence="1" type="ORF">AAES_05922</name>
</gene>
<evidence type="ECO:0000313" key="1">
    <source>
        <dbReference type="EMBL" id="KQL60596.1"/>
    </source>
</evidence>
<keyword evidence="2" id="KW-1185">Reference proteome</keyword>
<evidence type="ECO:0000313" key="2">
    <source>
        <dbReference type="Proteomes" id="UP000051836"/>
    </source>
</evidence>
<dbReference type="EMBL" id="LMAW01000115">
    <property type="protein sequence ID" value="KQL60596.1"/>
    <property type="molecule type" value="Genomic_DNA"/>
</dbReference>
<proteinExistence type="predicted"/>
<organism evidence="1 2">
    <name type="scientific">Amazona aestiva</name>
    <name type="common">Blue-fronted Amazon parrot</name>
    <dbReference type="NCBI Taxonomy" id="12930"/>
    <lineage>
        <taxon>Eukaryota</taxon>
        <taxon>Metazoa</taxon>
        <taxon>Chordata</taxon>
        <taxon>Craniata</taxon>
        <taxon>Vertebrata</taxon>
        <taxon>Euteleostomi</taxon>
        <taxon>Archelosauria</taxon>
        <taxon>Archosauria</taxon>
        <taxon>Dinosauria</taxon>
        <taxon>Saurischia</taxon>
        <taxon>Theropoda</taxon>
        <taxon>Coelurosauria</taxon>
        <taxon>Aves</taxon>
        <taxon>Neognathae</taxon>
        <taxon>Neoaves</taxon>
        <taxon>Telluraves</taxon>
        <taxon>Australaves</taxon>
        <taxon>Psittaciformes</taxon>
        <taxon>Psittacidae</taxon>
        <taxon>Amazona</taxon>
    </lineage>
</organism>
<dbReference type="AlphaFoldDB" id="A0A0Q3XAS3"/>
<sequence length="247" mass="27967">MKKQKMACGLREDILVDERHNCGRAKGISCEISSTSGTDHEELARIEKDTGQRKTSLGVKNLSRSSFIDHAFKKQVPVLIGTQSFWTHAINPSRQITQKQELSHIQLANLSNYNSSSTLKMPLNPEKNSGSFLSSVHLLPIQADAWNSIIHLTNYGFLILDSSFKPPSTVLIDRVMKIIMDLEDRNCWPSEKTDLPDALQSTHTTHNANIRCQNYEISLLQLTGTRDGQDFDEHEVDMIYNSRDRVQ</sequence>
<reference evidence="1 2" key="1">
    <citation type="submission" date="2015-10" db="EMBL/GenBank/DDBJ databases">
        <authorList>
            <person name="Gilbert D.G."/>
        </authorList>
    </citation>
    <scope>NUCLEOTIDE SEQUENCE [LARGE SCALE GENOMIC DNA]</scope>
    <source>
        <strain evidence="1">FVVF132</strain>
    </source>
</reference>